<proteinExistence type="predicted"/>
<dbReference type="PANTHER" id="PTHR43830:SF3">
    <property type="entry name" value="PROTEIN PSP1"/>
    <property type="match status" value="1"/>
</dbReference>
<name>A0A4V2JSW1_PROTD</name>
<comment type="caution">
    <text evidence="3">The sequence shown here is derived from an EMBL/GenBank/DDBJ whole genome shotgun (WGS) entry which is preliminary data.</text>
</comment>
<feature type="region of interest" description="Disordered" evidence="1">
    <location>
        <begin position="267"/>
        <end position="311"/>
    </location>
</feature>
<dbReference type="PANTHER" id="PTHR43830">
    <property type="entry name" value="PROTEIN PSP1"/>
    <property type="match status" value="1"/>
</dbReference>
<gene>
    <name evidence="3" type="ORF">ET996_13555</name>
</gene>
<evidence type="ECO:0000259" key="2">
    <source>
        <dbReference type="PROSITE" id="PS51411"/>
    </source>
</evidence>
<evidence type="ECO:0000313" key="3">
    <source>
        <dbReference type="EMBL" id="TBT92141.1"/>
    </source>
</evidence>
<evidence type="ECO:0000256" key="1">
    <source>
        <dbReference type="SAM" id="MobiDB-lite"/>
    </source>
</evidence>
<sequence length="311" mass="33104">MRVLAVSLRTHGRLHYLDAGAVEASVGDEVLVPTEHGHVVATVVWGPAEVDWTVADLPLCGGAASASDLDREAARDERRREIEAVARELIGRHGLPMTVVATDAIGDNDPDRLSVIYYKAPQRVDFRALVGDLARTLRTRVDLRQIGARDVAALAGGVGSCGREFCCCLLCPVNEPLPAKVTRDQEAAQGSLGLAGACGRLKCCLAYEADAYAQFVACAPRVGSVVATPDGEGVVSGHAVPIDSVWVRAQEGVRAVRLDEVTVVLPAPGHEPVRPRPALPNVPAAPVPRPPRGRRPFRRRDRTQPDPSGEG</sequence>
<feature type="compositionally biased region" description="Pro residues" evidence="1">
    <location>
        <begin position="275"/>
        <end position="290"/>
    </location>
</feature>
<feature type="compositionally biased region" description="Basic residues" evidence="1">
    <location>
        <begin position="291"/>
        <end position="301"/>
    </location>
</feature>
<feature type="domain" description="PSP1 C-terminal" evidence="2">
    <location>
        <begin position="57"/>
        <end position="146"/>
    </location>
</feature>
<dbReference type="EMBL" id="SDMR01000023">
    <property type="protein sequence ID" value="TBT92141.1"/>
    <property type="molecule type" value="Genomic_DNA"/>
</dbReference>
<dbReference type="Proteomes" id="UP000291933">
    <property type="component" value="Unassembled WGS sequence"/>
</dbReference>
<dbReference type="AlphaFoldDB" id="A0A4V2JSW1"/>
<dbReference type="InterPro" id="IPR047767">
    <property type="entry name" value="PSP1-like"/>
</dbReference>
<protein>
    <recommendedName>
        <fullName evidence="2">PSP1 C-terminal domain-containing protein</fullName>
    </recommendedName>
</protein>
<dbReference type="InterPro" id="IPR007557">
    <property type="entry name" value="PSP1_C"/>
</dbReference>
<dbReference type="NCBIfam" id="NF041131">
    <property type="entry name" value="RicT_YaaT_fam"/>
    <property type="match status" value="1"/>
</dbReference>
<keyword evidence="4" id="KW-1185">Reference proteome</keyword>
<reference evidence="3 4" key="1">
    <citation type="submission" date="2019-01" db="EMBL/GenBank/DDBJ databases">
        <title>Lactibacter flavus gen. nov., sp. nov., a novel bacterium of the family Propionibacteriaceae isolated from raw milk and dairy products.</title>
        <authorList>
            <person name="Huptas C."/>
            <person name="Wenning M."/>
            <person name="Breitenwieser F."/>
            <person name="Doll E."/>
            <person name="Von Neubeck M."/>
            <person name="Busse H.-J."/>
            <person name="Scherer S."/>
        </authorList>
    </citation>
    <scope>NUCLEOTIDE SEQUENCE [LARGE SCALE GENOMIC DNA]</scope>
    <source>
        <strain evidence="3 4">DSM 22130</strain>
    </source>
</reference>
<dbReference type="OrthoDB" id="9779344at2"/>
<dbReference type="Pfam" id="PF04468">
    <property type="entry name" value="PSP1"/>
    <property type="match status" value="1"/>
</dbReference>
<dbReference type="PROSITE" id="PS51411">
    <property type="entry name" value="PSP1_C"/>
    <property type="match status" value="1"/>
</dbReference>
<dbReference type="RefSeq" id="WP_131173098.1">
    <property type="nucleotide sequence ID" value="NZ_FXTL01000024.1"/>
</dbReference>
<dbReference type="GO" id="GO:0005737">
    <property type="term" value="C:cytoplasm"/>
    <property type="evidence" value="ECO:0007669"/>
    <property type="project" value="TreeGrafter"/>
</dbReference>
<accession>A0A4V2JSW1</accession>
<evidence type="ECO:0000313" key="4">
    <source>
        <dbReference type="Proteomes" id="UP000291933"/>
    </source>
</evidence>
<organism evidence="3 4">
    <name type="scientific">Propioniciclava tarda</name>
    <dbReference type="NCBI Taxonomy" id="433330"/>
    <lineage>
        <taxon>Bacteria</taxon>
        <taxon>Bacillati</taxon>
        <taxon>Actinomycetota</taxon>
        <taxon>Actinomycetes</taxon>
        <taxon>Propionibacteriales</taxon>
        <taxon>Propionibacteriaceae</taxon>
        <taxon>Propioniciclava</taxon>
    </lineage>
</organism>